<dbReference type="InterPro" id="IPR021484">
    <property type="entry name" value="DUF3137"/>
</dbReference>
<feature type="transmembrane region" description="Helical" evidence="2">
    <location>
        <begin position="89"/>
        <end position="109"/>
    </location>
</feature>
<proteinExistence type="predicted"/>
<evidence type="ECO:0000313" key="3">
    <source>
        <dbReference type="EMBL" id="BDS05303.1"/>
    </source>
</evidence>
<dbReference type="Pfam" id="PF11335">
    <property type="entry name" value="DUF3137"/>
    <property type="match status" value="1"/>
</dbReference>
<feature type="transmembrane region" description="Helical" evidence="2">
    <location>
        <begin position="59"/>
        <end position="77"/>
    </location>
</feature>
<dbReference type="EMBL" id="AP026866">
    <property type="protein sequence ID" value="BDS05303.1"/>
    <property type="molecule type" value="Genomic_DNA"/>
</dbReference>
<keyword evidence="2" id="KW-0472">Membrane</keyword>
<feature type="region of interest" description="Disordered" evidence="1">
    <location>
        <begin position="1"/>
        <end position="22"/>
    </location>
</feature>
<gene>
    <name evidence="3" type="ORF">NT6N_03430</name>
</gene>
<reference evidence="3" key="1">
    <citation type="submission" date="2024-07" db="EMBL/GenBank/DDBJ databases">
        <title>Complete genome sequence of Verrucomicrobiaceae bacterium NT6N.</title>
        <authorList>
            <person name="Huang C."/>
            <person name="Takami H."/>
            <person name="Hamasaki K."/>
        </authorList>
    </citation>
    <scope>NUCLEOTIDE SEQUENCE</scope>
    <source>
        <strain evidence="3">NT6N</strain>
    </source>
</reference>
<evidence type="ECO:0000256" key="2">
    <source>
        <dbReference type="SAM" id="Phobius"/>
    </source>
</evidence>
<name>A0AAT9FH73_9BACT</name>
<sequence length="354" mass="39858">MANESPNKSMSNIPPPIKPMRKLPADSRVLADELKPILDGLERGRQQALAKIRQGWKRIGLTALITVGVTVAILAIITTVTGPNDGPQVFALCPVVIGVVICIITYTSYISGHSQAYEAVYKEKVIGGMTRLLQPGMSFSPARGISEESFRATGLYSSSIDRYSCEDLFAGKIDKTGLMFSELHAEERRTRTDSKGRSETYWVTIFQGLVFIADFNKNFRSWLTIKPDFAESSFGWLGRKIQSFNSDLVRLENPDFERAFVVHGGDQVEARYILTPDLQERLLKLRAAYGDDIRMSLHASRFHLSIPKSEDWFEPSMNLPAHDLSQMQTFVNQMSWIFGIVELLDLNTRIWSKV</sequence>
<evidence type="ECO:0008006" key="4">
    <source>
        <dbReference type="Google" id="ProtNLM"/>
    </source>
</evidence>
<evidence type="ECO:0000256" key="1">
    <source>
        <dbReference type="SAM" id="MobiDB-lite"/>
    </source>
</evidence>
<keyword evidence="2" id="KW-1133">Transmembrane helix</keyword>
<dbReference type="AlphaFoldDB" id="A0AAT9FH73"/>
<protein>
    <recommendedName>
        <fullName evidence="4">DUF3137 domain-containing protein</fullName>
    </recommendedName>
</protein>
<dbReference type="KEGG" id="osu:NT6N_03430"/>
<organism evidence="3">
    <name type="scientific">Oceaniferula spumae</name>
    <dbReference type="NCBI Taxonomy" id="2979115"/>
    <lineage>
        <taxon>Bacteria</taxon>
        <taxon>Pseudomonadati</taxon>
        <taxon>Verrucomicrobiota</taxon>
        <taxon>Verrucomicrobiia</taxon>
        <taxon>Verrucomicrobiales</taxon>
        <taxon>Verrucomicrobiaceae</taxon>
        <taxon>Oceaniferula</taxon>
    </lineage>
</organism>
<feature type="compositionally biased region" description="Polar residues" evidence="1">
    <location>
        <begin position="1"/>
        <end position="12"/>
    </location>
</feature>
<keyword evidence="2" id="KW-0812">Transmembrane</keyword>
<accession>A0AAT9FH73</accession>